<organism evidence="1 2">
    <name type="scientific">Corynebacterium poyangense</name>
    <dbReference type="NCBI Taxonomy" id="2684405"/>
    <lineage>
        <taxon>Bacteria</taxon>
        <taxon>Bacillati</taxon>
        <taxon>Actinomycetota</taxon>
        <taxon>Actinomycetes</taxon>
        <taxon>Mycobacteriales</taxon>
        <taxon>Corynebacteriaceae</taxon>
        <taxon>Corynebacterium</taxon>
    </lineage>
</organism>
<protein>
    <recommendedName>
        <fullName evidence="3">DUF5318 domain-containing protein</fullName>
    </recommendedName>
</protein>
<dbReference type="RefSeq" id="WP_187974590.1">
    <property type="nucleotide sequence ID" value="NZ_CP046884.1"/>
</dbReference>
<evidence type="ECO:0008006" key="3">
    <source>
        <dbReference type="Google" id="ProtNLM"/>
    </source>
</evidence>
<evidence type="ECO:0000313" key="1">
    <source>
        <dbReference type="EMBL" id="QNQ91278.1"/>
    </source>
</evidence>
<proteinExistence type="predicted"/>
<dbReference type="Pfam" id="PF17249">
    <property type="entry name" value="DUF5318"/>
    <property type="match status" value="1"/>
</dbReference>
<dbReference type="EMBL" id="CP046884">
    <property type="protein sequence ID" value="QNQ91278.1"/>
    <property type="molecule type" value="Genomic_DNA"/>
</dbReference>
<evidence type="ECO:0000313" key="2">
    <source>
        <dbReference type="Proteomes" id="UP000516320"/>
    </source>
</evidence>
<dbReference type="KEGG" id="cpoy:GP475_12020"/>
<accession>A0A7H0SRV3</accession>
<sequence>MLTYRDEINHLWERRHVLRQWRRGELSRESVCDADFLLITASQYHGSSAGRDCPICGSEQLRTVEWIYGEKLGRLSGTARTKEEIAELLHRFPEITVHTVEVCPVCKWNFLLKARTAVAG</sequence>
<dbReference type="AlphaFoldDB" id="A0A7H0SRV3"/>
<dbReference type="InterPro" id="IPR035169">
    <property type="entry name" value="DUF5318"/>
</dbReference>
<name>A0A7H0SRV3_9CORY</name>
<gene>
    <name evidence="1" type="ORF">GP475_12020</name>
</gene>
<dbReference type="Proteomes" id="UP000516320">
    <property type="component" value="Chromosome"/>
</dbReference>
<keyword evidence="2" id="KW-1185">Reference proteome</keyword>
<reference evidence="1 2" key="1">
    <citation type="submission" date="2019-12" db="EMBL/GenBank/DDBJ databases">
        <title>Corynebacterium sp. nov., isolated from feces of the Anser Albifrons in China.</title>
        <authorList>
            <person name="Liu Q."/>
        </authorList>
    </citation>
    <scope>NUCLEOTIDE SEQUENCE [LARGE SCALE GENOMIC DNA]</scope>
    <source>
        <strain evidence="1 2">4H37-19</strain>
    </source>
</reference>